<gene>
    <name evidence="1" type="ORF">KFL_003430070</name>
</gene>
<keyword evidence="2" id="KW-1185">Reference proteome</keyword>
<name>A0A0U9HKQ6_KLENI</name>
<dbReference type="AlphaFoldDB" id="A0A0U9HKQ6"/>
<evidence type="ECO:0000313" key="1">
    <source>
        <dbReference type="EMBL" id="GAQ87287.1"/>
    </source>
</evidence>
<organism evidence="1 2">
    <name type="scientific">Klebsormidium nitens</name>
    <name type="common">Green alga</name>
    <name type="synonym">Ulothrix nitens</name>
    <dbReference type="NCBI Taxonomy" id="105231"/>
    <lineage>
        <taxon>Eukaryota</taxon>
        <taxon>Viridiplantae</taxon>
        <taxon>Streptophyta</taxon>
        <taxon>Klebsormidiophyceae</taxon>
        <taxon>Klebsormidiales</taxon>
        <taxon>Klebsormidiaceae</taxon>
        <taxon>Klebsormidium</taxon>
    </lineage>
</organism>
<reference evidence="1 2" key="1">
    <citation type="journal article" date="2014" name="Nat. Commun.">
        <title>Klebsormidium flaccidum genome reveals primary factors for plant terrestrial adaptation.</title>
        <authorList>
            <person name="Hori K."/>
            <person name="Maruyama F."/>
            <person name="Fujisawa T."/>
            <person name="Togashi T."/>
            <person name="Yamamoto N."/>
            <person name="Seo M."/>
            <person name="Sato S."/>
            <person name="Yamada T."/>
            <person name="Mori H."/>
            <person name="Tajima N."/>
            <person name="Moriyama T."/>
            <person name="Ikeuchi M."/>
            <person name="Watanabe M."/>
            <person name="Wada H."/>
            <person name="Kobayashi K."/>
            <person name="Saito M."/>
            <person name="Masuda T."/>
            <person name="Sasaki-Sekimoto Y."/>
            <person name="Mashiguchi K."/>
            <person name="Awai K."/>
            <person name="Shimojima M."/>
            <person name="Masuda S."/>
            <person name="Iwai M."/>
            <person name="Nobusawa T."/>
            <person name="Narise T."/>
            <person name="Kondo S."/>
            <person name="Saito H."/>
            <person name="Sato R."/>
            <person name="Murakawa M."/>
            <person name="Ihara Y."/>
            <person name="Oshima-Yamada Y."/>
            <person name="Ohtaka K."/>
            <person name="Satoh M."/>
            <person name="Sonobe K."/>
            <person name="Ishii M."/>
            <person name="Ohtani R."/>
            <person name="Kanamori-Sato M."/>
            <person name="Honoki R."/>
            <person name="Miyazaki D."/>
            <person name="Mochizuki H."/>
            <person name="Umetsu J."/>
            <person name="Higashi K."/>
            <person name="Shibata D."/>
            <person name="Kamiya Y."/>
            <person name="Sato N."/>
            <person name="Nakamura Y."/>
            <person name="Tabata S."/>
            <person name="Ida S."/>
            <person name="Kurokawa K."/>
            <person name="Ohta H."/>
        </authorList>
    </citation>
    <scope>NUCLEOTIDE SEQUENCE [LARGE SCALE GENOMIC DNA]</scope>
    <source>
        <strain evidence="1 2">NIES-2285</strain>
    </source>
</reference>
<dbReference type="EMBL" id="DF237292">
    <property type="protein sequence ID" value="GAQ87287.1"/>
    <property type="molecule type" value="Genomic_DNA"/>
</dbReference>
<dbReference type="Proteomes" id="UP000054558">
    <property type="component" value="Unassembled WGS sequence"/>
</dbReference>
<accession>A0A0U9HKQ6</accession>
<protein>
    <submittedName>
        <fullName evidence="1">Uncharacterized protein</fullName>
    </submittedName>
</protein>
<evidence type="ECO:0000313" key="2">
    <source>
        <dbReference type="Proteomes" id="UP000054558"/>
    </source>
</evidence>
<proteinExistence type="predicted"/>
<sequence length="488" mass="56218">MLEILGSAGLNLYDADGKLRTDPRTGEPFKTLQKKYSEDARDLLEGLLRSQFGGNTWVVKMERRAEAAGEEGWHFLRADSVGKRLIVFMDQLLHHMETLQMEPNRKPGDWRVRLLDSHKVFIRSRLEELTEFIPPEERRYPTQEVRYTHFDAFVTKYRNQLPANITPAYLKMFVMTEVDESLPLEVWAENTIKCKIMLDKAAGRDGSKLPPGWAHPTPLQLANIVRMYKNCHPLRRQDRPLKFAISATNQFCQHYGLSAASIDKILDGKESPGYRIYLPKYREILAEYEADPNGFYLTYAMVQQMGNIQLCILFDNQRRKPTLSSMRPTLFEIGQFVPEQYARYFGFNTLAAAQLDVDDKMTASRRVVEGNFENSMGENSWFARQMRNRQGDRTRAKGRQLRPHVTLDHLLEMLEFQKNSCHYSGETIFLARGGKRSPHAGTAELVGDSRAVKLAANWLAWGFNFAPLVVRKLFLEYWGFKGTGTLTT</sequence>